<evidence type="ECO:0000313" key="5">
    <source>
        <dbReference type="EMBL" id="EMA05137.1"/>
    </source>
</evidence>
<evidence type="ECO:0000259" key="2">
    <source>
        <dbReference type="Pfam" id="PF16655"/>
    </source>
</evidence>
<feature type="domain" description="Phospholipase D N-terminal" evidence="2">
    <location>
        <begin position="54"/>
        <end position="150"/>
    </location>
</feature>
<dbReference type="HOGENOM" id="CLU_015982_2_1_2"/>
<dbReference type="CDD" id="cd07389">
    <property type="entry name" value="MPP_PhoD"/>
    <property type="match status" value="1"/>
</dbReference>
<dbReference type="InterPro" id="IPR038607">
    <property type="entry name" value="PhoD-like_sf"/>
</dbReference>
<reference evidence="3" key="5">
    <citation type="submission" date="2014-05" db="EMBL/GenBank/DDBJ databases">
        <authorList>
            <person name="Wang L."/>
            <person name="Yang H."/>
            <person name="Xiang H."/>
        </authorList>
    </citation>
    <scope>NUCLEOTIDE SEQUENCE</scope>
    <source>
        <strain evidence="3">CGMCC 1.2087</strain>
        <plasmid evidence="3">pHM300</plasmid>
    </source>
</reference>
<protein>
    <submittedName>
        <fullName evidence="3 4">Alkaline phosphatase</fullName>
        <ecNumber evidence="3">3.1.4.1</ecNumber>
    </submittedName>
</protein>
<dbReference type="PROSITE" id="PS51318">
    <property type="entry name" value="TAT"/>
    <property type="match status" value="1"/>
</dbReference>
<evidence type="ECO:0000313" key="10">
    <source>
        <dbReference type="Proteomes" id="UP000299011"/>
    </source>
</evidence>
<dbReference type="EMBL" id="CP039141">
    <property type="protein sequence ID" value="QCQ77230.1"/>
    <property type="molecule type" value="Genomic_DNA"/>
</dbReference>
<dbReference type="Proteomes" id="UP000006469">
    <property type="component" value="Plasmid pHM300"/>
</dbReference>
<organism evidence="3 7">
    <name type="scientific">Haloferax mediterranei (strain ATCC 33500 / DSM 1411 / JCM 8866 / NBRC 14739 / NCIMB 2177 / R-4)</name>
    <name type="common">Halobacterium mediterranei</name>
    <dbReference type="NCBI Taxonomy" id="523841"/>
    <lineage>
        <taxon>Archaea</taxon>
        <taxon>Methanobacteriati</taxon>
        <taxon>Methanobacteriota</taxon>
        <taxon>Stenosarchaea group</taxon>
        <taxon>Halobacteria</taxon>
        <taxon>Halobacteriales</taxon>
        <taxon>Haloferacaceae</taxon>
        <taxon>Haloferax</taxon>
    </lineage>
</organism>
<accession>I3RA20</accession>
<dbReference type="AlphaFoldDB" id="I3RA20"/>
<dbReference type="EMBL" id="AOLO01000001">
    <property type="protein sequence ID" value="EMA05137.1"/>
    <property type="molecule type" value="Genomic_DNA"/>
</dbReference>
<reference evidence="4 9" key="4">
    <citation type="submission" date="2014-04" db="EMBL/GenBank/DDBJ databases">
        <title>Transcriptional profiles of Haloferax mediterranei on the basis of nitrogen availability.</title>
        <authorList>
            <person name="Bautista V."/>
        </authorList>
    </citation>
    <scope>NUCLEOTIDE SEQUENCE [LARGE SCALE GENOMIC DNA]</scope>
    <source>
        <strain evidence="4">ATCC 33500</strain>
        <strain evidence="9">ATCC 33500 / DSM 1411 / JCM 8866 / NBRC 14739 / NCIMB 2177 / R-4</strain>
        <plasmid evidence="4">HMPLAS2</plasmid>
        <plasmid evidence="9">Plasmid HMPLAS2</plasmid>
    </source>
</reference>
<evidence type="ECO:0000313" key="7">
    <source>
        <dbReference type="Proteomes" id="UP000006469"/>
    </source>
</evidence>
<reference evidence="6 10" key="6">
    <citation type="submission" date="2019-04" db="EMBL/GenBank/DDBJ databases">
        <title>Methylomes of two halophilic Archaea, Haloarcula marismortui and Haloferax mediterranei.</title>
        <authorList>
            <person name="DasSarma S."/>
            <person name="DasSarma P."/>
            <person name="DasSarma S."/>
            <person name="Fomenkov A."/>
            <person name="Vincze T."/>
            <person name="Anton B.P."/>
            <person name="Roberts R.J."/>
        </authorList>
    </citation>
    <scope>NUCLEOTIDE SEQUENCE [LARGE SCALE GENOMIC DNA]</scope>
    <source>
        <strain evidence="6">ATCC 33500</strain>
        <strain evidence="10">ATCC 33500 / DSM 1411 / JCM 8866 / NBRC 14739 / NCIMB 2177 / R-4</strain>
        <plasmid evidence="6 10">pHME322</plasmid>
    </source>
</reference>
<evidence type="ECO:0000313" key="9">
    <source>
        <dbReference type="Proteomes" id="UP000027075"/>
    </source>
</evidence>
<dbReference type="InterPro" id="IPR006311">
    <property type="entry name" value="TAT_signal"/>
</dbReference>
<reference evidence="5 8" key="3">
    <citation type="journal article" date="2014" name="PLoS Genet.">
        <title>Phylogenetically driven sequencing of extremely halophilic archaea reveals strategies for static and dynamic osmo-response.</title>
        <authorList>
            <person name="Becker E.A."/>
            <person name="Seitzer P.M."/>
            <person name="Tritt A."/>
            <person name="Larsen D."/>
            <person name="Krusor M."/>
            <person name="Yao A.I."/>
            <person name="Wu D."/>
            <person name="Madern D."/>
            <person name="Eisen J.A."/>
            <person name="Darling A.E."/>
            <person name="Facciotti M.T."/>
        </authorList>
    </citation>
    <scope>NUCLEOTIDE SEQUENCE [LARGE SCALE GENOMIC DNA]</scope>
    <source>
        <strain evidence="5">ATCC 33500</strain>
        <strain evidence="8">ATCC 33500 / DSM 1411 / JCM 8866 / NBRC 14739 / NCIMB 2177 / R-4</strain>
    </source>
</reference>
<dbReference type="InterPro" id="IPR032093">
    <property type="entry name" value="PhoD_N"/>
</dbReference>
<dbReference type="Gene3D" id="3.60.21.70">
    <property type="entry name" value="PhoD-like phosphatase"/>
    <property type="match status" value="1"/>
</dbReference>
<dbReference type="PATRIC" id="fig|523841.21.peg.4"/>
<dbReference type="SUPFAM" id="SSF56300">
    <property type="entry name" value="Metallo-dependent phosphatases"/>
    <property type="match status" value="1"/>
</dbReference>
<evidence type="ECO:0000259" key="1">
    <source>
        <dbReference type="Pfam" id="PF09423"/>
    </source>
</evidence>
<dbReference type="GeneID" id="40158372"/>
<sequence length="540" mass="60067">MDVENPPSPDPNAHSRRRFLQRTGGATALAVLGASGQAAAVDEHGRFKADPFSLGVASGDPLPDSVILWTRLAPSPLTRGGGMPDKRVPVQWTVAESEDMTPVVQTGNVFADPAHAHSVHVNVQNLDPNTEYYYQFRTGGYRSPVGRTKTAPEVGATPEEFRFGFASCQAWYDGFYTPYKHMAADELDLIVHLGDYIYEYGIGPNGGVRDTAVPQAYRSEPTTLDRYRLQYGLYKSDADLQAAHASAPWLVTRDDHEVDNNWAGDVPQDPDKQTVEELLKRRAAAFKAYYEHMPFRLEQKPDGPDQKLYRNYTFGDLVEFNVLDTRLYRSDQACGDAFTVDACQKRFKENRTILGDRQQAWLVNNLEASNATWDVLANQVPFAKMDFLRGAADGYRMDQWDGYVADQVAVKNAFEASVNNPVVVTGDFHSNWANDIKSAQNESKTIGTEFIGTSISSGGDGSEFSDINGNKEGVFGKHVVKENENVKYNNNRRGYTRCTLTPDEWVTEFQVVDYVTEPGAPVRTDKRFVVEAGTPGLQEP</sequence>
<dbReference type="EC" id="3.1.4.1" evidence="3"/>
<dbReference type="EMBL" id="CP007553">
    <property type="protein sequence ID" value="AHZ24064.1"/>
    <property type="molecule type" value="Genomic_DNA"/>
</dbReference>
<dbReference type="OrthoDB" id="304816at2157"/>
<feature type="domain" description="PhoD-like phosphatase metallophosphatase" evidence="1">
    <location>
        <begin position="163"/>
        <end position="509"/>
    </location>
</feature>
<evidence type="ECO:0000313" key="8">
    <source>
        <dbReference type="Proteomes" id="UP000011603"/>
    </source>
</evidence>
<reference evidence="3 7" key="2">
    <citation type="journal article" date="2012" name="J. Bacteriol.">
        <title>Complete genome sequence of the metabolically versatile halophilic archaeon Haloferax mediterranei, a poly(3-hydroxybutyrate-co-3-hydroxyvalerate) producer.</title>
        <authorList>
            <person name="Han J."/>
            <person name="Zhang F."/>
            <person name="Hou J."/>
            <person name="Liu X."/>
            <person name="Li M."/>
            <person name="Liu H."/>
            <person name="Cai L."/>
            <person name="Zhang B."/>
            <person name="Chen Y."/>
            <person name="Zhou J."/>
            <person name="Hu S."/>
            <person name="Xiang H."/>
        </authorList>
    </citation>
    <scope>NUCLEOTIDE SEQUENCE [LARGE SCALE GENOMIC DNA]</scope>
    <source>
        <strain evidence="7">ATCC 33500 / DSM 1411 / JCM 8866 / NBRC 14739 / NCIMB 2177 / R-4</strain>
        <strain evidence="3">CGMCC 1.2087</strain>
        <plasmid evidence="7">pHM300</plasmid>
    </source>
</reference>
<dbReference type="Proteomes" id="UP000027075">
    <property type="component" value="Plasmid HMPLAS2"/>
</dbReference>
<geneLocation type="plasmid" evidence="4 9">
    <name>HMPLAS2</name>
</geneLocation>
<name>I3RA20_HALMT</name>
<dbReference type="InterPro" id="IPR018946">
    <property type="entry name" value="PhoD-like_MPP"/>
</dbReference>
<dbReference type="InterPro" id="IPR052900">
    <property type="entry name" value="Phospholipid_Metab_Enz"/>
</dbReference>
<dbReference type="Gene3D" id="2.60.40.380">
    <property type="entry name" value="Purple acid phosphatase-like, N-terminal"/>
    <property type="match status" value="1"/>
</dbReference>
<evidence type="ECO:0000313" key="3">
    <source>
        <dbReference type="EMBL" id="AFK21080.1"/>
    </source>
</evidence>
<dbReference type="PANTHER" id="PTHR43606:SF2">
    <property type="entry name" value="ALKALINE PHOSPHATASE FAMILY PROTEIN (AFU_ORTHOLOGUE AFUA_5G03860)"/>
    <property type="match status" value="1"/>
</dbReference>
<dbReference type="GO" id="GO:0004528">
    <property type="term" value="F:phosphodiesterase I activity"/>
    <property type="evidence" value="ECO:0007669"/>
    <property type="project" value="UniProtKB-EC"/>
</dbReference>
<dbReference type="RefSeq" id="WP_004056114.1">
    <property type="nucleotide sequence ID" value="NC_017943.1"/>
</dbReference>
<dbReference type="EMBL" id="CP001870">
    <property type="protein sequence ID" value="AFK21080.1"/>
    <property type="molecule type" value="Genomic_DNA"/>
</dbReference>
<dbReference type="Proteomes" id="UP000011603">
    <property type="component" value="Unassembled WGS sequence"/>
</dbReference>
<keyword evidence="3" id="KW-0614">Plasmid</keyword>
<reference evidence="3" key="1">
    <citation type="journal article" date="2012" name="Appl. Environ. Microbiol.">
        <title>Identification of the haloarchaeal phasin (PhaP) that functions in polyhydroxyalkanoate accumulation and granule formation in Haloferax mediterranei.</title>
        <authorList>
            <person name="Cai S."/>
            <person name="Cai L."/>
            <person name="Liu H."/>
            <person name="Liu X."/>
            <person name="Han J."/>
            <person name="Zhou J."/>
            <person name="Xiang H."/>
        </authorList>
    </citation>
    <scope>NUCLEOTIDE SEQUENCE</scope>
    <source>
        <strain evidence="3">CGMCC 1.2087</strain>
    </source>
</reference>
<dbReference type="InterPro" id="IPR029052">
    <property type="entry name" value="Metallo-depent_PP-like"/>
</dbReference>
<keyword evidence="3" id="KW-0378">Hydrolase</keyword>
<dbReference type="Proteomes" id="UP000299011">
    <property type="component" value="Plasmid pHME322"/>
</dbReference>
<gene>
    <name evidence="3" type="primary">phoD</name>
    <name evidence="3" type="ordered locus">HFX_5248</name>
    <name evidence="4" type="ORF">BM92_17805</name>
    <name evidence="5" type="ORF">C439_00020</name>
    <name evidence="6" type="ORF">E6P09_18105</name>
</gene>
<evidence type="ECO:0000313" key="6">
    <source>
        <dbReference type="EMBL" id="QCQ77230.1"/>
    </source>
</evidence>
<geneLocation type="plasmid" evidence="3 7">
    <name>pHM300</name>
</geneLocation>
<dbReference type="Pfam" id="PF09423">
    <property type="entry name" value="PhoD"/>
    <property type="match status" value="1"/>
</dbReference>
<evidence type="ECO:0000313" key="4">
    <source>
        <dbReference type="EMBL" id="AHZ24064.1"/>
    </source>
</evidence>
<dbReference type="PANTHER" id="PTHR43606">
    <property type="entry name" value="PHOSPHATASE, PUTATIVE (AFU_ORTHOLOGUE AFUA_6G08710)-RELATED"/>
    <property type="match status" value="1"/>
</dbReference>
<keyword evidence="8" id="KW-1185">Reference proteome</keyword>
<dbReference type="KEGG" id="hme:HFX_5248"/>
<dbReference type="Pfam" id="PF16655">
    <property type="entry name" value="PhoD_N"/>
    <property type="match status" value="1"/>
</dbReference>
<geneLocation type="plasmid" evidence="6 10">
    <name>pHME322</name>
</geneLocation>
<proteinExistence type="predicted"/>